<feature type="transmembrane region" description="Helical" evidence="1">
    <location>
        <begin position="79"/>
        <end position="106"/>
    </location>
</feature>
<evidence type="ECO:0008006" key="4">
    <source>
        <dbReference type="Google" id="ProtNLM"/>
    </source>
</evidence>
<keyword evidence="1" id="KW-1133">Transmembrane helix</keyword>
<keyword evidence="1" id="KW-0812">Transmembrane</keyword>
<dbReference type="EMBL" id="FOSV01000001">
    <property type="protein sequence ID" value="SFK35929.1"/>
    <property type="molecule type" value="Genomic_DNA"/>
</dbReference>
<gene>
    <name evidence="2" type="ORF">SAMN04488125_101387</name>
</gene>
<organism evidence="2 3">
    <name type="scientific">Methylorubrum salsuginis</name>
    <dbReference type="NCBI Taxonomy" id="414703"/>
    <lineage>
        <taxon>Bacteria</taxon>
        <taxon>Pseudomonadati</taxon>
        <taxon>Pseudomonadota</taxon>
        <taxon>Alphaproteobacteria</taxon>
        <taxon>Hyphomicrobiales</taxon>
        <taxon>Methylobacteriaceae</taxon>
        <taxon>Methylorubrum</taxon>
    </lineage>
</organism>
<dbReference type="Proteomes" id="UP000198804">
    <property type="component" value="Unassembled WGS sequence"/>
</dbReference>
<dbReference type="InterPro" id="IPR021279">
    <property type="entry name" value="DUF2721"/>
</dbReference>
<feature type="transmembrane region" description="Helical" evidence="1">
    <location>
        <begin position="14"/>
        <end position="38"/>
    </location>
</feature>
<accession>A0A1I3YX40</accession>
<feature type="transmembrane region" description="Helical" evidence="1">
    <location>
        <begin position="112"/>
        <end position="136"/>
    </location>
</feature>
<sequence>MFPTLSGAGDPDSIAHIIQVALAPAFLLSGLATLLNVFSTRLGRVADKVDKLRADLIGAGPDEAAALTRRLAYLRRRSLLLDLAVVLASLGGVLTGLAVLTLFVGALREGPAASVLFVCFGLALGCTIGAILAFLVEILLAGRGVRIAAGSRGQQAR</sequence>
<protein>
    <recommendedName>
        <fullName evidence="4">DUF2721 domain-containing protein</fullName>
    </recommendedName>
</protein>
<evidence type="ECO:0000313" key="3">
    <source>
        <dbReference type="Proteomes" id="UP000198804"/>
    </source>
</evidence>
<evidence type="ECO:0000313" key="2">
    <source>
        <dbReference type="EMBL" id="SFK35929.1"/>
    </source>
</evidence>
<keyword evidence="3" id="KW-1185">Reference proteome</keyword>
<dbReference type="OrthoDB" id="5396182at2"/>
<dbReference type="Pfam" id="PF11026">
    <property type="entry name" value="DUF2721"/>
    <property type="match status" value="1"/>
</dbReference>
<dbReference type="STRING" id="414703.SAMN04488125_101387"/>
<name>A0A1I3YX40_9HYPH</name>
<dbReference type="AlphaFoldDB" id="A0A1I3YX40"/>
<keyword evidence="1" id="KW-0472">Membrane</keyword>
<dbReference type="RefSeq" id="WP_091941372.1">
    <property type="nucleotide sequence ID" value="NZ_FOSV01000001.1"/>
</dbReference>
<evidence type="ECO:0000256" key="1">
    <source>
        <dbReference type="SAM" id="Phobius"/>
    </source>
</evidence>
<proteinExistence type="predicted"/>
<reference evidence="3" key="1">
    <citation type="submission" date="2016-10" db="EMBL/GenBank/DDBJ databases">
        <authorList>
            <person name="Varghese N."/>
            <person name="Submissions S."/>
        </authorList>
    </citation>
    <scope>NUCLEOTIDE SEQUENCE [LARGE SCALE GENOMIC DNA]</scope>
    <source>
        <strain evidence="3">CGMCC 1.6474</strain>
    </source>
</reference>